<evidence type="ECO:0000313" key="3">
    <source>
        <dbReference type="EMBL" id="QIG43346.1"/>
    </source>
</evidence>
<name>A0A6G6WDR3_9ACTN</name>
<feature type="domain" description="FAD dependent oxidoreductase" evidence="2">
    <location>
        <begin position="6"/>
        <end position="378"/>
    </location>
</feature>
<dbReference type="GO" id="GO:0016491">
    <property type="term" value="F:oxidoreductase activity"/>
    <property type="evidence" value="ECO:0007669"/>
    <property type="project" value="UniProtKB-KW"/>
</dbReference>
<reference evidence="3 4" key="1">
    <citation type="submission" date="2020-02" db="EMBL/GenBank/DDBJ databases">
        <title>Full genome sequence of Nocardioides sp. R-3366.</title>
        <authorList>
            <person name="Im W.-T."/>
        </authorList>
    </citation>
    <scope>NUCLEOTIDE SEQUENCE [LARGE SCALE GENOMIC DNA]</scope>
    <source>
        <strain evidence="3 4">R-3366</strain>
    </source>
</reference>
<dbReference type="KEGG" id="nano:G5V58_11730"/>
<organism evidence="3 4">
    <name type="scientific">Nocardioides anomalus</name>
    <dbReference type="NCBI Taxonomy" id="2712223"/>
    <lineage>
        <taxon>Bacteria</taxon>
        <taxon>Bacillati</taxon>
        <taxon>Actinomycetota</taxon>
        <taxon>Actinomycetes</taxon>
        <taxon>Propionibacteriales</taxon>
        <taxon>Nocardioidaceae</taxon>
        <taxon>Nocardioides</taxon>
    </lineage>
</organism>
<dbReference type="RefSeq" id="WP_165232675.1">
    <property type="nucleotide sequence ID" value="NZ_CP049257.1"/>
</dbReference>
<dbReference type="InterPro" id="IPR006076">
    <property type="entry name" value="FAD-dep_OxRdtase"/>
</dbReference>
<dbReference type="Gene3D" id="3.50.50.60">
    <property type="entry name" value="FAD/NAD(P)-binding domain"/>
    <property type="match status" value="1"/>
</dbReference>
<dbReference type="InterPro" id="IPR036188">
    <property type="entry name" value="FAD/NAD-bd_sf"/>
</dbReference>
<evidence type="ECO:0000256" key="1">
    <source>
        <dbReference type="ARBA" id="ARBA00023002"/>
    </source>
</evidence>
<accession>A0A6G6WDR3</accession>
<dbReference type="GO" id="GO:0005737">
    <property type="term" value="C:cytoplasm"/>
    <property type="evidence" value="ECO:0007669"/>
    <property type="project" value="TreeGrafter"/>
</dbReference>
<dbReference type="Proteomes" id="UP000502996">
    <property type="component" value="Chromosome"/>
</dbReference>
<evidence type="ECO:0000259" key="2">
    <source>
        <dbReference type="Pfam" id="PF01266"/>
    </source>
</evidence>
<dbReference type="PANTHER" id="PTHR13847">
    <property type="entry name" value="SARCOSINE DEHYDROGENASE-RELATED"/>
    <property type="match status" value="1"/>
</dbReference>
<gene>
    <name evidence="3" type="ORF">G5V58_11730</name>
</gene>
<proteinExistence type="predicted"/>
<dbReference type="Pfam" id="PF01266">
    <property type="entry name" value="DAO"/>
    <property type="match status" value="1"/>
</dbReference>
<dbReference type="Gene3D" id="3.30.9.10">
    <property type="entry name" value="D-Amino Acid Oxidase, subunit A, domain 2"/>
    <property type="match status" value="1"/>
</dbReference>
<dbReference type="EMBL" id="CP049257">
    <property type="protein sequence ID" value="QIG43346.1"/>
    <property type="molecule type" value="Genomic_DNA"/>
</dbReference>
<keyword evidence="1" id="KW-0560">Oxidoreductase</keyword>
<sequence>MTRTADVVVVGAGVIGAAISLELARAGREVVVVDKAGGVGHGSTSASSAIVRFHYSTRTAVALAWEARQVWADWAAHLGRDDAEGLARFVRTGMLVLEAEPGESAAITGDFDAVGVPWERWTPAQVGARRLDAGAFGPPAPVDSEAFFADAHGELGGTWTPDAGYVDDAALAAHDLAEAARARGATYLLRHEVSAVEEGGSRRWWVVAQGQAIEADVVINAAGPWSSAVNALAGVGAEFTVTSRPLRQEVHWLPTAEGLPLALADPDLGTYLRPAAGGLLVGGMEPECDPLEWLADPDEADPRVSAATYEAQSLRAARRIPGLSVPGRPSGVVGVYDAASDWTPVYDRTGRPGFYVAMGTSGNQFKNAPVVGQLVAALVEAVEAGHDHDRDPLVWTAPRTGQPIELATYSRLRTVDPDAPTSVMG</sequence>
<protein>
    <submittedName>
        <fullName evidence="3">FAD-binding oxidoreductase</fullName>
    </submittedName>
</protein>
<dbReference type="PANTHER" id="PTHR13847:SF287">
    <property type="entry name" value="FAD-DEPENDENT OXIDOREDUCTASE DOMAIN-CONTAINING PROTEIN 1"/>
    <property type="match status" value="1"/>
</dbReference>
<evidence type="ECO:0000313" key="4">
    <source>
        <dbReference type="Proteomes" id="UP000502996"/>
    </source>
</evidence>
<dbReference type="AlphaFoldDB" id="A0A6G6WDR3"/>
<dbReference type="SUPFAM" id="SSF51905">
    <property type="entry name" value="FAD/NAD(P)-binding domain"/>
    <property type="match status" value="1"/>
</dbReference>
<keyword evidence="4" id="KW-1185">Reference proteome</keyword>